<evidence type="ECO:0000256" key="1">
    <source>
        <dbReference type="SAM" id="MobiDB-lite"/>
    </source>
</evidence>
<reference evidence="2 3" key="1">
    <citation type="journal article" date="2023" name="bioRxiv">
        <title>Conserved and derived expression patterns and positive selection on dental genes reveal complex evolutionary context of ever-growing rodent molars.</title>
        <authorList>
            <person name="Calamari Z.T."/>
            <person name="Song A."/>
            <person name="Cohen E."/>
            <person name="Akter M."/>
            <person name="Roy R.D."/>
            <person name="Hallikas O."/>
            <person name="Christensen M.M."/>
            <person name="Li P."/>
            <person name="Marangoni P."/>
            <person name="Jernvall J."/>
            <person name="Klein O.D."/>
        </authorList>
    </citation>
    <scope>NUCLEOTIDE SEQUENCE [LARGE SCALE GENOMIC DNA]</scope>
    <source>
        <strain evidence="2">V071</strain>
    </source>
</reference>
<keyword evidence="3" id="KW-1185">Reference proteome</keyword>
<organism evidence="2 3">
    <name type="scientific">Myodes glareolus</name>
    <name type="common">Bank vole</name>
    <name type="synonym">Clethrionomys glareolus</name>
    <dbReference type="NCBI Taxonomy" id="447135"/>
    <lineage>
        <taxon>Eukaryota</taxon>
        <taxon>Metazoa</taxon>
        <taxon>Chordata</taxon>
        <taxon>Craniata</taxon>
        <taxon>Vertebrata</taxon>
        <taxon>Euteleostomi</taxon>
        <taxon>Mammalia</taxon>
        <taxon>Eutheria</taxon>
        <taxon>Euarchontoglires</taxon>
        <taxon>Glires</taxon>
        <taxon>Rodentia</taxon>
        <taxon>Myomorpha</taxon>
        <taxon>Muroidea</taxon>
        <taxon>Cricetidae</taxon>
        <taxon>Arvicolinae</taxon>
        <taxon>Myodes</taxon>
    </lineage>
</organism>
<evidence type="ECO:0000313" key="2">
    <source>
        <dbReference type="EMBL" id="KAK7808163.1"/>
    </source>
</evidence>
<dbReference type="Proteomes" id="UP001488838">
    <property type="component" value="Unassembled WGS sequence"/>
</dbReference>
<accession>A0AAW0I1J0</accession>
<sequence>MRPKSSQGSLPRGKSKVLPPPSRSRKAKERMDNADGKEQSQMLEEARQADPAFRKPLGNTCFKVILSILALPKKNSIRSKIVVTEHEVWIHMMALWLGGHGTAEDTEMMGHLRRCQKMPGRQDLLPAVFIVNQAAAFPCKPTDEG</sequence>
<protein>
    <submittedName>
        <fullName evidence="2">Uncharacterized protein</fullName>
    </submittedName>
</protein>
<dbReference type="EMBL" id="JBBHLL010000245">
    <property type="protein sequence ID" value="KAK7808163.1"/>
    <property type="molecule type" value="Genomic_DNA"/>
</dbReference>
<comment type="caution">
    <text evidence="2">The sequence shown here is derived from an EMBL/GenBank/DDBJ whole genome shotgun (WGS) entry which is preliminary data.</text>
</comment>
<feature type="region of interest" description="Disordered" evidence="1">
    <location>
        <begin position="1"/>
        <end position="51"/>
    </location>
</feature>
<evidence type="ECO:0000313" key="3">
    <source>
        <dbReference type="Proteomes" id="UP001488838"/>
    </source>
</evidence>
<gene>
    <name evidence="2" type="ORF">U0070_023539</name>
</gene>
<feature type="compositionally biased region" description="Basic and acidic residues" evidence="1">
    <location>
        <begin position="29"/>
        <end position="48"/>
    </location>
</feature>
<proteinExistence type="predicted"/>
<name>A0AAW0I1J0_MYOGA</name>
<dbReference type="AlphaFoldDB" id="A0AAW0I1J0"/>